<evidence type="ECO:0000313" key="3">
    <source>
        <dbReference type="EMBL" id="RLM55381.1"/>
    </source>
</evidence>
<dbReference type="PANTHER" id="PTHR31549:SF312">
    <property type="entry name" value="OS06G0179500 PROTEIN"/>
    <property type="match status" value="1"/>
</dbReference>
<dbReference type="EMBL" id="PQIB02000018">
    <property type="protein sequence ID" value="RLM55381.1"/>
    <property type="molecule type" value="Genomic_DNA"/>
</dbReference>
<keyword evidence="4" id="KW-1185">Reference proteome</keyword>
<dbReference type="Pfam" id="PF03140">
    <property type="entry name" value="DUF247"/>
    <property type="match status" value="1"/>
</dbReference>
<proteinExistence type="predicted"/>
<keyword evidence="2" id="KW-0812">Transmembrane</keyword>
<gene>
    <name evidence="3" type="ORF">C2845_PM10G04330</name>
</gene>
<comment type="caution">
    <text evidence="3">The sequence shown here is derived from an EMBL/GenBank/DDBJ whole genome shotgun (WGS) entry which is preliminary data.</text>
</comment>
<dbReference type="STRING" id="4540.A0A3L6PG80"/>
<feature type="region of interest" description="Disordered" evidence="1">
    <location>
        <begin position="268"/>
        <end position="300"/>
    </location>
</feature>
<dbReference type="PANTHER" id="PTHR31549">
    <property type="entry name" value="PROTEIN, PUTATIVE (DUF247)-RELATED-RELATED"/>
    <property type="match status" value="1"/>
</dbReference>
<feature type="transmembrane region" description="Helical" evidence="2">
    <location>
        <begin position="533"/>
        <end position="555"/>
    </location>
</feature>
<name>A0A3L6PG80_PANMI</name>
<organism evidence="3 4">
    <name type="scientific">Panicum miliaceum</name>
    <name type="common">Proso millet</name>
    <name type="synonym">Broomcorn millet</name>
    <dbReference type="NCBI Taxonomy" id="4540"/>
    <lineage>
        <taxon>Eukaryota</taxon>
        <taxon>Viridiplantae</taxon>
        <taxon>Streptophyta</taxon>
        <taxon>Embryophyta</taxon>
        <taxon>Tracheophyta</taxon>
        <taxon>Spermatophyta</taxon>
        <taxon>Magnoliopsida</taxon>
        <taxon>Liliopsida</taxon>
        <taxon>Poales</taxon>
        <taxon>Poaceae</taxon>
        <taxon>PACMAD clade</taxon>
        <taxon>Panicoideae</taxon>
        <taxon>Panicodae</taxon>
        <taxon>Paniceae</taxon>
        <taxon>Panicinae</taxon>
        <taxon>Panicum</taxon>
        <taxon>Panicum sect. Panicum</taxon>
    </lineage>
</organism>
<keyword evidence="2" id="KW-1133">Transmembrane helix</keyword>
<evidence type="ECO:0000313" key="4">
    <source>
        <dbReference type="Proteomes" id="UP000275267"/>
    </source>
</evidence>
<sequence>MAASDQQDAGRHGTTPLVFDEVRWVVQIRHSLQEDGAGDDDDDDNGIPVSVFNVPKQLRVHKPEAYTPQFIALGPYHHWRPELYEMERYKLAAARRAQRRLCAGLKLEGLVQQFARLERKVRAHYHRYLDFSGETLAWTMVVDGAFLLEFLQIYAADEGDGRALRRVSSRMAHLVDFAGRKSAHSLILRDMLMLENQVPLFLLRKILEPQCASADEAAGLLARMVTGLMKELCPFKMMDSFPAVDVGKHAHLLEVLYHILLPKPADDSTAEADANGNFHDDGYDIEEQAADGGGAEEQRKPAAGGCEYVKQLFLAVWGIVSGLNNTAGPMRYVTKPIEFAIKAPWKMLAVVPGVGSFMSAGDGSANPRDPSSSAGYLTRPPLIEEIMIPSVSELVNAGVEFLPTTGDLSTVAFDAKAATFSLPVVTLDCNTEVVLRNLVAYEAAAASGPLVLARYTELMNGIIDTDEDVALLRRRGVVLNRMKSDGEAAKLWNGMTRSVRLTKVAPMDRAVEEANRYYNSRWRVKAKRFMRKYVFSSWQVLTFLAAVLMLLLTTLQAFCSVYTCSRWFGAVTIAKAG</sequence>
<dbReference type="OrthoDB" id="2356035at2759"/>
<dbReference type="AlphaFoldDB" id="A0A3L6PG80"/>
<accession>A0A3L6PG80</accession>
<keyword evidence="2" id="KW-0472">Membrane</keyword>
<protein>
    <submittedName>
        <fullName evidence="3">UPF0481 protein</fullName>
    </submittedName>
</protein>
<evidence type="ECO:0000256" key="1">
    <source>
        <dbReference type="SAM" id="MobiDB-lite"/>
    </source>
</evidence>
<reference evidence="4" key="1">
    <citation type="journal article" date="2019" name="Nat. Commun.">
        <title>The genome of broomcorn millet.</title>
        <authorList>
            <person name="Zou C."/>
            <person name="Miki D."/>
            <person name="Li D."/>
            <person name="Tang Q."/>
            <person name="Xiao L."/>
            <person name="Rajput S."/>
            <person name="Deng P."/>
            <person name="Jia W."/>
            <person name="Huang R."/>
            <person name="Zhang M."/>
            <person name="Sun Y."/>
            <person name="Hu J."/>
            <person name="Fu X."/>
            <person name="Schnable P.S."/>
            <person name="Li F."/>
            <person name="Zhang H."/>
            <person name="Feng B."/>
            <person name="Zhu X."/>
            <person name="Liu R."/>
            <person name="Schnable J.C."/>
            <person name="Zhu J.-K."/>
            <person name="Zhang H."/>
        </authorList>
    </citation>
    <scope>NUCLEOTIDE SEQUENCE [LARGE SCALE GENOMIC DNA]</scope>
</reference>
<evidence type="ECO:0000256" key="2">
    <source>
        <dbReference type="SAM" id="Phobius"/>
    </source>
</evidence>
<dbReference type="InterPro" id="IPR004158">
    <property type="entry name" value="DUF247_pln"/>
</dbReference>
<dbReference type="Proteomes" id="UP000275267">
    <property type="component" value="Unassembled WGS sequence"/>
</dbReference>